<gene>
    <name evidence="1" type="ORF">GCK32_003247</name>
</gene>
<accession>A0AAN8IBG9</accession>
<proteinExistence type="predicted"/>
<keyword evidence="2" id="KW-1185">Reference proteome</keyword>
<evidence type="ECO:0000313" key="1">
    <source>
        <dbReference type="EMBL" id="KAK5966646.1"/>
    </source>
</evidence>
<evidence type="ECO:0000313" key="2">
    <source>
        <dbReference type="Proteomes" id="UP001331761"/>
    </source>
</evidence>
<reference evidence="1 2" key="1">
    <citation type="submission" date="2019-10" db="EMBL/GenBank/DDBJ databases">
        <title>Assembly and Annotation for the nematode Trichostrongylus colubriformis.</title>
        <authorList>
            <person name="Martin J."/>
        </authorList>
    </citation>
    <scope>NUCLEOTIDE SEQUENCE [LARGE SCALE GENOMIC DNA]</scope>
    <source>
        <strain evidence="1">G859</strain>
        <tissue evidence="1">Whole worm</tissue>
    </source>
</reference>
<dbReference type="AlphaFoldDB" id="A0AAN8IBG9"/>
<sequence>MNPKDGETTDEIDRPILTTTVLCTTIQQKPAITRQALSTNVIVLAVVSSPRRSYAMLKEKTLANVSL</sequence>
<dbReference type="EMBL" id="WIXE01023293">
    <property type="protein sequence ID" value="KAK5966646.1"/>
    <property type="molecule type" value="Genomic_DNA"/>
</dbReference>
<comment type="caution">
    <text evidence="1">The sequence shown here is derived from an EMBL/GenBank/DDBJ whole genome shotgun (WGS) entry which is preliminary data.</text>
</comment>
<dbReference type="Proteomes" id="UP001331761">
    <property type="component" value="Unassembled WGS sequence"/>
</dbReference>
<organism evidence="1 2">
    <name type="scientific">Trichostrongylus colubriformis</name>
    <name type="common">Black scour worm</name>
    <dbReference type="NCBI Taxonomy" id="6319"/>
    <lineage>
        <taxon>Eukaryota</taxon>
        <taxon>Metazoa</taxon>
        <taxon>Ecdysozoa</taxon>
        <taxon>Nematoda</taxon>
        <taxon>Chromadorea</taxon>
        <taxon>Rhabditida</taxon>
        <taxon>Rhabditina</taxon>
        <taxon>Rhabditomorpha</taxon>
        <taxon>Strongyloidea</taxon>
        <taxon>Trichostrongylidae</taxon>
        <taxon>Trichostrongylus</taxon>
    </lineage>
</organism>
<protein>
    <submittedName>
        <fullName evidence="1">Uncharacterized protein</fullName>
    </submittedName>
</protein>
<name>A0AAN8IBG9_TRICO</name>